<dbReference type="Proteomes" id="UP000596857">
    <property type="component" value="Unassembled WGS sequence"/>
</dbReference>
<dbReference type="Gene3D" id="2.60.120.260">
    <property type="entry name" value="Galactose-binding domain-like"/>
    <property type="match status" value="3"/>
</dbReference>
<keyword evidence="2" id="KW-1185">Reference proteome</keyword>
<reference evidence="1 2" key="1">
    <citation type="submission" date="2019-10" db="EMBL/GenBank/DDBJ databases">
        <title>Description of Paenibacillus terricola sp. nov.</title>
        <authorList>
            <person name="Carlier A."/>
            <person name="Qi S."/>
        </authorList>
    </citation>
    <scope>NUCLEOTIDE SEQUENCE [LARGE SCALE GENOMIC DNA]</scope>
    <source>
        <strain evidence="1 2">LMG 31459</strain>
    </source>
</reference>
<organism evidence="1 2">
    <name type="scientific">Paenibacillus phytohabitans</name>
    <dbReference type="NCBI Taxonomy" id="2654978"/>
    <lineage>
        <taxon>Bacteria</taxon>
        <taxon>Bacillati</taxon>
        <taxon>Bacillota</taxon>
        <taxon>Bacilli</taxon>
        <taxon>Bacillales</taxon>
        <taxon>Paenibacillaceae</taxon>
        <taxon>Paenibacillus</taxon>
    </lineage>
</organism>
<name>A0ABX1YE19_9BACL</name>
<accession>A0ABX1YE19</accession>
<proteinExistence type="predicted"/>
<dbReference type="EMBL" id="WHOB01000022">
    <property type="protein sequence ID" value="NOU79147.1"/>
    <property type="molecule type" value="Genomic_DNA"/>
</dbReference>
<gene>
    <name evidence="1" type="ORF">GC101_09660</name>
</gene>
<sequence>MSKRISLVIMIFSLFTIWHSESSFAALYKYDMNSRLESETYIKNNVQYQRKFIYDYNGNILGKLNKSEDYLILESSFEARTEALNFKIPNSLFSLSTNNPNEGAQSLYFHSSQSTVATAESITLEVTPNTLYTLSGWINNKLLSGNASIDWMEYNASDQLIYDGGTLSALNKNKWQFDREEFVTKSQTSKVILRVVLDEGALGEAYFDNIRFEKGNKLLLSRIPFEPDELLWNPNILNNAFSISTDGSKDGKQCIRFNSNHPVTATAEFGEFRVAPNTNYVLSGWLYNSLVTGNAYIDWIEYNDDGELVYDGGSVYTTGKNKTWQYGAVEFKTRATTSKLVLRVVTDEGATGTVYADAIEFRKGSNLPLLDTSFEAEDSLWYAPNPLLATGGGIVKEGLSSMQFHSKDPVTATADYGQIVVHSNTKYKLSGWIYDEMLTGGIYVDWLEYDANGQLVYDGGTVYNALKKQWGYSSVEFITKPQTASVVLRIVCDSNATGAAYVDKIQFLKVP</sequence>
<comment type="caution">
    <text evidence="1">The sequence shown here is derived from an EMBL/GenBank/DDBJ whole genome shotgun (WGS) entry which is preliminary data.</text>
</comment>
<evidence type="ECO:0000313" key="2">
    <source>
        <dbReference type="Proteomes" id="UP000596857"/>
    </source>
</evidence>
<dbReference type="RefSeq" id="WP_171717071.1">
    <property type="nucleotide sequence ID" value="NZ_WHOB01000022.1"/>
</dbReference>
<evidence type="ECO:0000313" key="1">
    <source>
        <dbReference type="EMBL" id="NOU79147.1"/>
    </source>
</evidence>
<evidence type="ECO:0008006" key="3">
    <source>
        <dbReference type="Google" id="ProtNLM"/>
    </source>
</evidence>
<protein>
    <recommendedName>
        <fullName evidence="3">CBM-cenC domain-containing protein</fullName>
    </recommendedName>
</protein>